<dbReference type="InterPro" id="IPR047865">
    <property type="entry name" value="Ribosomal_uL10_bac_type"/>
</dbReference>
<dbReference type="Pfam" id="PF00466">
    <property type="entry name" value="Ribosomal_L10"/>
    <property type="match status" value="1"/>
</dbReference>
<dbReference type="AlphaFoldDB" id="A0A2M8KRU8"/>
<comment type="caution">
    <text evidence="6">The sequence shown here is derived from an EMBL/GenBank/DDBJ whole genome shotgun (WGS) entry which is preliminary data.</text>
</comment>
<dbReference type="CDD" id="cd05797">
    <property type="entry name" value="Ribosomal_L10"/>
    <property type="match status" value="1"/>
</dbReference>
<evidence type="ECO:0000256" key="2">
    <source>
        <dbReference type="ARBA" id="ARBA00022980"/>
    </source>
</evidence>
<dbReference type="GO" id="GO:0005840">
    <property type="term" value="C:ribosome"/>
    <property type="evidence" value="ECO:0007669"/>
    <property type="project" value="UniProtKB-KW"/>
</dbReference>
<dbReference type="GO" id="GO:1990904">
    <property type="term" value="C:ribonucleoprotein complex"/>
    <property type="evidence" value="ECO:0007669"/>
    <property type="project" value="UniProtKB-KW"/>
</dbReference>
<dbReference type="Gene3D" id="6.10.250.290">
    <property type="match status" value="1"/>
</dbReference>
<accession>A0A2M8KRU8</accession>
<dbReference type="InterPro" id="IPR001790">
    <property type="entry name" value="Ribosomal_uL10"/>
</dbReference>
<evidence type="ECO:0000313" key="7">
    <source>
        <dbReference type="Proteomes" id="UP000229554"/>
    </source>
</evidence>
<evidence type="ECO:0000313" key="6">
    <source>
        <dbReference type="EMBL" id="PJE62619.1"/>
    </source>
</evidence>
<evidence type="ECO:0000256" key="1">
    <source>
        <dbReference type="ARBA" id="ARBA00008889"/>
    </source>
</evidence>
<dbReference type="Proteomes" id="UP000229554">
    <property type="component" value="Unassembled WGS sequence"/>
</dbReference>
<organism evidence="6 7">
    <name type="scientific">Candidatus Roizmanbacteria bacterium CG10_big_fil_rev_8_21_14_0_10_39_6</name>
    <dbReference type="NCBI Taxonomy" id="1974853"/>
    <lineage>
        <taxon>Bacteria</taxon>
        <taxon>Candidatus Roizmaniibacteriota</taxon>
    </lineage>
</organism>
<dbReference type="SUPFAM" id="SSF160369">
    <property type="entry name" value="Ribosomal protein L10-like"/>
    <property type="match status" value="1"/>
</dbReference>
<dbReference type="EMBL" id="PFED01000161">
    <property type="protein sequence ID" value="PJE62619.1"/>
    <property type="molecule type" value="Genomic_DNA"/>
</dbReference>
<reference evidence="7" key="1">
    <citation type="submission" date="2017-09" db="EMBL/GenBank/DDBJ databases">
        <title>Depth-based differentiation of microbial function through sediment-hosted aquifers and enrichment of novel symbionts in the deep terrestrial subsurface.</title>
        <authorList>
            <person name="Probst A.J."/>
            <person name="Ladd B."/>
            <person name="Jarett J.K."/>
            <person name="Geller-Mcgrath D.E."/>
            <person name="Sieber C.M.K."/>
            <person name="Emerson J.B."/>
            <person name="Anantharaman K."/>
            <person name="Thomas B.C."/>
            <person name="Malmstrom R."/>
            <person name="Stieglmeier M."/>
            <person name="Klingl A."/>
            <person name="Woyke T."/>
            <person name="Ryan C.M."/>
            <person name="Banfield J.F."/>
        </authorList>
    </citation>
    <scope>NUCLEOTIDE SEQUENCE [LARGE SCALE GENOMIC DNA]</scope>
</reference>
<keyword evidence="2 6" id="KW-0689">Ribosomal protein</keyword>
<keyword evidence="3" id="KW-0687">Ribonucleoprotein</keyword>
<protein>
    <recommendedName>
        <fullName evidence="4">Large ribosomal subunit protein uL10</fullName>
    </recommendedName>
    <alternativeName>
        <fullName evidence="5">50S ribosomal protein L10</fullName>
    </alternativeName>
</protein>
<evidence type="ECO:0000256" key="4">
    <source>
        <dbReference type="ARBA" id="ARBA00035202"/>
    </source>
</evidence>
<dbReference type="Gene3D" id="3.30.70.1730">
    <property type="match status" value="1"/>
</dbReference>
<evidence type="ECO:0000256" key="5">
    <source>
        <dbReference type="ARBA" id="ARBA00035502"/>
    </source>
</evidence>
<proteinExistence type="inferred from homology"/>
<sequence>MKLKFRLQHIPRELRVKRVQGIDSDLNNAKSIILFKSVGVSHTMFEQLRSTLEEHNAKLRFLKNTLFKIAAKGRKLPEGLYSDQVLFGPTGAIIIYSEDFIPALKAFVETFKDDERIEYKIGYIEETLYECEKIVAFANMPSRDQLIAQFAMVLKNPLMCLHRALTFDTTRLVRGLQKVADVKSTS</sequence>
<dbReference type="InterPro" id="IPR043141">
    <property type="entry name" value="Ribosomal_uL10-like_sf"/>
</dbReference>
<evidence type="ECO:0000256" key="3">
    <source>
        <dbReference type="ARBA" id="ARBA00023274"/>
    </source>
</evidence>
<comment type="similarity">
    <text evidence="1">Belongs to the universal ribosomal protein uL10 family.</text>
</comment>
<gene>
    <name evidence="6" type="primary">rplJ</name>
    <name evidence="6" type="ORF">COU88_03995</name>
</gene>
<dbReference type="PANTHER" id="PTHR11560">
    <property type="entry name" value="39S RIBOSOMAL PROTEIN L10, MITOCHONDRIAL"/>
    <property type="match status" value="1"/>
</dbReference>
<dbReference type="NCBIfam" id="NF000955">
    <property type="entry name" value="PRK00099.1-1"/>
    <property type="match status" value="1"/>
</dbReference>
<name>A0A2M8KRU8_9BACT</name>